<dbReference type="Proteomes" id="UP001214603">
    <property type="component" value="Chromosome 3"/>
</dbReference>
<dbReference type="EMBL" id="CP119936">
    <property type="protein sequence ID" value="WFD03192.1"/>
    <property type="molecule type" value="Genomic_DNA"/>
</dbReference>
<organism evidence="4 5">
    <name type="scientific">Malassezia obtusa</name>
    <dbReference type="NCBI Taxonomy" id="76774"/>
    <lineage>
        <taxon>Eukaryota</taxon>
        <taxon>Fungi</taxon>
        <taxon>Dikarya</taxon>
        <taxon>Basidiomycota</taxon>
        <taxon>Ustilaginomycotina</taxon>
        <taxon>Malasseziomycetes</taxon>
        <taxon>Malasseziales</taxon>
        <taxon>Malasseziaceae</taxon>
        <taxon>Malassezia</taxon>
    </lineage>
</organism>
<accession>A0AAF0E457</accession>
<dbReference type="InterPro" id="IPR016024">
    <property type="entry name" value="ARM-type_fold"/>
</dbReference>
<feature type="compositionally biased region" description="Basic residues" evidence="1">
    <location>
        <begin position="10"/>
        <end position="19"/>
    </location>
</feature>
<feature type="domain" description="MIF4G-like type 2" evidence="3">
    <location>
        <begin position="576"/>
        <end position="876"/>
    </location>
</feature>
<dbReference type="InterPro" id="IPR027159">
    <property type="entry name" value="CBP80"/>
</dbReference>
<feature type="region of interest" description="Disordered" evidence="1">
    <location>
        <begin position="793"/>
        <end position="815"/>
    </location>
</feature>
<dbReference type="AlphaFoldDB" id="A0AAF0E457"/>
<sequence length="925" mass="102292">MDYPPDGGRGRRGRGRGPRSHPYGGRNFSAPAYTPTPEEQARWHRESAIRQIQHSLYQLGEVDAFDPAHELPRAAAWLEGQAIDLPEAVFTAFRVMVTEQPHKLPLTAALLGQLALAPSAEGAATLGVRILNDLLHAYEDYVAAHAWRNVRLSACFFASLLPLGLVTASSLRAALRALADDLLTLPRAAGDAAAMTIIETLCRAGTDLLQADQDDPKAELDALVATVREYGKQRASYIRLDSPLHLTDLPEEYAYLADEGFEHKLAALEALAHSGYKRPMMLATPLDLLPSTVSPLTTSVPAEERCVRVPAAKIPATRSVRALDTEPEPGRLDTGKGHAELRRAETGPPLARMARWFGASVPTPGTPAALVVRTLAEDLVDLYVANRKECAQTLLALPLWLRRGTFGGKVPLSKGLFGDEEAWQTSEAEGPWILEDLVVETIVSAMLVLPRPAQNELYYASLLREVVSAAPQQVAPSLGRTMRRFYAASADGCVRAETLCRLANWFSVHLSNFNFTWAWPEWIADAALPWPHARRALARRLAELEVRLAYYDRIKSTIPEELQASLLTPEEPAPIFTYAASSHPYHARATQLLNSLKAKASVQVIQADLASFEQSIVAPASDVPDMDEDEQGLVSSAGVAEQVVRDMAVQALLYAGSRSFSHLLNIIERYHDLLRSLSQAPQARLEMLASTVRFWARSPQWVLIVIDKLLQYRIVEPVDVVHFVFTPPKETCRFLVQHSGDEVPFSFSASAEALGGTLRDWSSFNWWALICLTVDKIVGRVDQLADRYESLVQRESSDAPTDAPPAAAPSSTSDEAKVHLDAVQLEQRRVLVTVVQQFVQLIDAVHAWDASPCRDPESAETWQAWWIQEWYREFLSMVRRPLTQYHRVLATNRETILANVFAAAPAEDRALRLFDEACAMAANKV</sequence>
<keyword evidence="5" id="KW-1185">Reference proteome</keyword>
<dbReference type="PANTHER" id="PTHR12412">
    <property type="entry name" value="CAP BINDING PROTEIN"/>
    <property type="match status" value="1"/>
</dbReference>
<dbReference type="InterPro" id="IPR015174">
    <property type="entry name" value="MIF4G-like_typ-2"/>
</dbReference>
<dbReference type="GO" id="GO:0000339">
    <property type="term" value="F:RNA cap binding"/>
    <property type="evidence" value="ECO:0007669"/>
    <property type="project" value="InterPro"/>
</dbReference>
<dbReference type="GO" id="GO:0005846">
    <property type="term" value="C:nuclear cap binding complex"/>
    <property type="evidence" value="ECO:0007669"/>
    <property type="project" value="InterPro"/>
</dbReference>
<dbReference type="InterPro" id="IPR015172">
    <property type="entry name" value="MIF4G-like_typ-1"/>
</dbReference>
<evidence type="ECO:0000256" key="1">
    <source>
        <dbReference type="SAM" id="MobiDB-lite"/>
    </source>
</evidence>
<dbReference type="GO" id="GO:0003729">
    <property type="term" value="F:mRNA binding"/>
    <property type="evidence" value="ECO:0007669"/>
    <property type="project" value="TreeGrafter"/>
</dbReference>
<evidence type="ECO:0000313" key="5">
    <source>
        <dbReference type="Proteomes" id="UP001214603"/>
    </source>
</evidence>
<dbReference type="SUPFAM" id="SSF48371">
    <property type="entry name" value="ARM repeat"/>
    <property type="match status" value="3"/>
</dbReference>
<evidence type="ECO:0000259" key="3">
    <source>
        <dbReference type="Pfam" id="PF09090"/>
    </source>
</evidence>
<name>A0AAF0E457_9BASI</name>
<feature type="region of interest" description="Disordered" evidence="1">
    <location>
        <begin position="1"/>
        <end position="39"/>
    </location>
</feature>
<dbReference type="GO" id="GO:0006406">
    <property type="term" value="P:mRNA export from nucleus"/>
    <property type="evidence" value="ECO:0007669"/>
    <property type="project" value="InterPro"/>
</dbReference>
<reference evidence="4" key="1">
    <citation type="submission" date="2023-03" db="EMBL/GenBank/DDBJ databases">
        <title>Mating type loci evolution in Malassezia.</title>
        <authorList>
            <person name="Coelho M.A."/>
        </authorList>
    </citation>
    <scope>NUCLEOTIDE SEQUENCE</scope>
    <source>
        <strain evidence="4">CBS 7876</strain>
    </source>
</reference>
<proteinExistence type="predicted"/>
<gene>
    <name evidence="4" type="primary">cbc1</name>
    <name evidence="4" type="ORF">MOBT1_001881</name>
</gene>
<protein>
    <submittedName>
        <fullName evidence="4">Nuclear cap-binding protein subunit 1</fullName>
    </submittedName>
</protein>
<feature type="domain" description="MIF4G-like type 1" evidence="2">
    <location>
        <begin position="362"/>
        <end position="560"/>
    </location>
</feature>
<dbReference type="Gene3D" id="1.25.40.180">
    <property type="match status" value="3"/>
</dbReference>
<dbReference type="Pfam" id="PF09088">
    <property type="entry name" value="MIF4G_like"/>
    <property type="match status" value="1"/>
</dbReference>
<evidence type="ECO:0000259" key="2">
    <source>
        <dbReference type="Pfam" id="PF09088"/>
    </source>
</evidence>
<dbReference type="GO" id="GO:0005634">
    <property type="term" value="C:nucleus"/>
    <property type="evidence" value="ECO:0007669"/>
    <property type="project" value="TreeGrafter"/>
</dbReference>
<dbReference type="GO" id="GO:0000184">
    <property type="term" value="P:nuclear-transcribed mRNA catabolic process, nonsense-mediated decay"/>
    <property type="evidence" value="ECO:0007669"/>
    <property type="project" value="TreeGrafter"/>
</dbReference>
<dbReference type="Pfam" id="PF09090">
    <property type="entry name" value="MIF4G_like_2"/>
    <property type="match status" value="1"/>
</dbReference>
<evidence type="ECO:0000313" key="4">
    <source>
        <dbReference type="EMBL" id="WFD03192.1"/>
    </source>
</evidence>
<dbReference type="PANTHER" id="PTHR12412:SF2">
    <property type="entry name" value="NUCLEAR CAP-BINDING PROTEIN SUBUNIT 1"/>
    <property type="match status" value="1"/>
</dbReference>